<evidence type="ECO:0000256" key="4">
    <source>
        <dbReference type="ARBA" id="ARBA00022692"/>
    </source>
</evidence>
<keyword evidence="9 10" id="KW-0998">Cell outer membrane</keyword>
<protein>
    <submittedName>
        <fullName evidence="14">Iron complex outermembrane receptor protein</fullName>
    </submittedName>
</protein>
<evidence type="ECO:0000313" key="14">
    <source>
        <dbReference type="EMBL" id="MBB3702453.1"/>
    </source>
</evidence>
<keyword evidence="5" id="KW-0732">Signal</keyword>
<dbReference type="PANTHER" id="PTHR30069">
    <property type="entry name" value="TONB-DEPENDENT OUTER MEMBRANE RECEPTOR"/>
    <property type="match status" value="1"/>
</dbReference>
<keyword evidence="7 10" id="KW-0472">Membrane</keyword>
<organism evidence="14 15">
    <name type="scientific">Alloprevotella rava</name>
    <dbReference type="NCBI Taxonomy" id="671218"/>
    <lineage>
        <taxon>Bacteria</taxon>
        <taxon>Pseudomonadati</taxon>
        <taxon>Bacteroidota</taxon>
        <taxon>Bacteroidia</taxon>
        <taxon>Bacteroidales</taxon>
        <taxon>Prevotellaceae</taxon>
        <taxon>Alloprevotella</taxon>
    </lineage>
</organism>
<dbReference type="InterPro" id="IPR039426">
    <property type="entry name" value="TonB-dep_rcpt-like"/>
</dbReference>
<dbReference type="InterPro" id="IPR000531">
    <property type="entry name" value="Beta-barrel_TonB"/>
</dbReference>
<evidence type="ECO:0000256" key="6">
    <source>
        <dbReference type="ARBA" id="ARBA00023077"/>
    </source>
</evidence>
<feature type="domain" description="TonB-dependent receptor-like beta-barrel" evidence="12">
    <location>
        <begin position="260"/>
        <end position="654"/>
    </location>
</feature>
<evidence type="ECO:0000256" key="10">
    <source>
        <dbReference type="PROSITE-ProRule" id="PRU01360"/>
    </source>
</evidence>
<keyword evidence="8 14" id="KW-0675">Receptor</keyword>
<gene>
    <name evidence="14" type="ORF">FHS60_000911</name>
</gene>
<dbReference type="Gene3D" id="2.40.170.20">
    <property type="entry name" value="TonB-dependent receptor, beta-barrel domain"/>
    <property type="match status" value="1"/>
</dbReference>
<dbReference type="PROSITE" id="PS52016">
    <property type="entry name" value="TONB_DEPENDENT_REC_3"/>
    <property type="match status" value="1"/>
</dbReference>
<evidence type="ECO:0000256" key="1">
    <source>
        <dbReference type="ARBA" id="ARBA00004571"/>
    </source>
</evidence>
<evidence type="ECO:0000256" key="7">
    <source>
        <dbReference type="ARBA" id="ARBA00023136"/>
    </source>
</evidence>
<dbReference type="GO" id="GO:0044718">
    <property type="term" value="P:siderophore transmembrane transport"/>
    <property type="evidence" value="ECO:0007669"/>
    <property type="project" value="TreeGrafter"/>
</dbReference>
<dbReference type="InterPro" id="IPR012910">
    <property type="entry name" value="Plug_dom"/>
</dbReference>
<dbReference type="EMBL" id="JACICA010000003">
    <property type="protein sequence ID" value="MBB3702453.1"/>
    <property type="molecule type" value="Genomic_DNA"/>
</dbReference>
<evidence type="ECO:0000259" key="12">
    <source>
        <dbReference type="Pfam" id="PF00593"/>
    </source>
</evidence>
<evidence type="ECO:0000259" key="13">
    <source>
        <dbReference type="Pfam" id="PF07715"/>
    </source>
</evidence>
<dbReference type="GO" id="GO:0015344">
    <property type="term" value="F:siderophore uptake transmembrane transporter activity"/>
    <property type="evidence" value="ECO:0007669"/>
    <property type="project" value="TreeGrafter"/>
</dbReference>
<reference evidence="14 15" key="1">
    <citation type="submission" date="2020-08" db="EMBL/GenBank/DDBJ databases">
        <title>Genomic Encyclopedia of Type Strains, Phase IV (KMG-IV): sequencing the most valuable type-strain genomes for metagenomic binning, comparative biology and taxonomic classification.</title>
        <authorList>
            <person name="Goeker M."/>
        </authorList>
    </citation>
    <scope>NUCLEOTIDE SEQUENCE [LARGE SCALE GENOMIC DNA]</scope>
    <source>
        <strain evidence="14 15">DSM 22548</strain>
    </source>
</reference>
<comment type="caution">
    <text evidence="14">The sequence shown here is derived from an EMBL/GenBank/DDBJ whole genome shotgun (WGS) entry which is preliminary data.</text>
</comment>
<proteinExistence type="inferred from homology"/>
<accession>A0A7W5UE82</accession>
<dbReference type="AlphaFoldDB" id="A0A7W5UE82"/>
<dbReference type="Pfam" id="PF07715">
    <property type="entry name" value="Plug"/>
    <property type="match status" value="1"/>
</dbReference>
<evidence type="ECO:0000256" key="11">
    <source>
        <dbReference type="RuleBase" id="RU003357"/>
    </source>
</evidence>
<keyword evidence="3 10" id="KW-1134">Transmembrane beta strand</keyword>
<dbReference type="Proteomes" id="UP000541425">
    <property type="component" value="Unassembled WGS sequence"/>
</dbReference>
<evidence type="ECO:0000313" key="15">
    <source>
        <dbReference type="Proteomes" id="UP000541425"/>
    </source>
</evidence>
<comment type="similarity">
    <text evidence="10 11">Belongs to the TonB-dependent receptor family.</text>
</comment>
<dbReference type="InterPro" id="IPR036942">
    <property type="entry name" value="Beta-barrel_TonB_sf"/>
</dbReference>
<keyword evidence="6 11" id="KW-0798">TonB box</keyword>
<dbReference type="PANTHER" id="PTHR30069:SF29">
    <property type="entry name" value="HEMOGLOBIN AND HEMOGLOBIN-HAPTOGLOBIN-BINDING PROTEIN 1-RELATED"/>
    <property type="match status" value="1"/>
</dbReference>
<evidence type="ECO:0000256" key="8">
    <source>
        <dbReference type="ARBA" id="ARBA00023170"/>
    </source>
</evidence>
<name>A0A7W5UE82_9BACT</name>
<dbReference type="GO" id="GO:0009279">
    <property type="term" value="C:cell outer membrane"/>
    <property type="evidence" value="ECO:0007669"/>
    <property type="project" value="UniProtKB-SubCell"/>
</dbReference>
<evidence type="ECO:0000256" key="5">
    <source>
        <dbReference type="ARBA" id="ARBA00022729"/>
    </source>
</evidence>
<keyword evidence="4 10" id="KW-0812">Transmembrane</keyword>
<sequence length="693" mass="77646">MNNSTKLKLKPVVFHHFSRKPYALFSVLKREVTVGVLSVATITTASAAITLSDVRPIPAGRIDTVVLNSAEVTASRAPLAAQVAARQVTTLSRADIAAAGVTSVNDVLKLAAGVDVRQRGGFGIQTDISIDGGTFDQITLLVNGVPINNPQTGHNAADFPVNVSDIDHIEILQGAASRIFGSQAFSGAINIVTKPLGDALYLKTEGGSYGTFRNESRSSHHWGSFDMTLSRSTQRSDGAVENGDYMTNKVFWTGRLRLPRFVLKSQTSALWNDFGANTFYSAAYPNQWEATRRFMVALQGEWSGRIHLSPQLSWARNVDHFQLIRGTKKAENFHRGNVLNSGLNAWTDWAAGRTLLGVELRYEDIQSSNLGLPVDSSKFVRVHGQRNSFYTHRDHRTNTSLFLEHTLVLNRWTFSAGIMGQTNTSVRGGLRFYPGVDVAYRPMQSLKLFASFNRSMRLPTFTDLYYKSPTQEGNKDLKAEENSSFRVGADYALKGFKAQASAFYNRGSHMIDWVMRSPTDKFHATSFDLDNVGVSLQMDADFRVLLGRHQPLERFAVSYAYIHQHRRDGAAYFKSNYALEYLRHKLVLRLSHNIYKQLGADWSLRLQRREGNYLVYENHKSTGQLHPYGTHALLDLKLKWAAKNWTAYVDMSNLTATRYFDLGNVRQPGFVVMAGADIRLNDFNFVRKVFGRP</sequence>
<evidence type="ECO:0000256" key="2">
    <source>
        <dbReference type="ARBA" id="ARBA00022448"/>
    </source>
</evidence>
<feature type="domain" description="TonB-dependent receptor plug" evidence="13">
    <location>
        <begin position="85"/>
        <end position="188"/>
    </location>
</feature>
<evidence type="ECO:0000256" key="3">
    <source>
        <dbReference type="ARBA" id="ARBA00022452"/>
    </source>
</evidence>
<dbReference type="SUPFAM" id="SSF56935">
    <property type="entry name" value="Porins"/>
    <property type="match status" value="1"/>
</dbReference>
<keyword evidence="2 10" id="KW-0813">Transport</keyword>
<dbReference type="Pfam" id="PF00593">
    <property type="entry name" value="TonB_dep_Rec_b-barrel"/>
    <property type="match status" value="1"/>
</dbReference>
<evidence type="ECO:0000256" key="9">
    <source>
        <dbReference type="ARBA" id="ARBA00023237"/>
    </source>
</evidence>
<dbReference type="Gene3D" id="2.170.130.10">
    <property type="entry name" value="TonB-dependent receptor, plug domain"/>
    <property type="match status" value="1"/>
</dbReference>
<dbReference type="RefSeq" id="WP_183695467.1">
    <property type="nucleotide sequence ID" value="NZ_JACICA010000003.1"/>
</dbReference>
<comment type="subcellular location">
    <subcellularLocation>
        <location evidence="1 10">Cell outer membrane</location>
        <topology evidence="1 10">Multi-pass membrane protein</topology>
    </subcellularLocation>
</comment>
<dbReference type="InterPro" id="IPR037066">
    <property type="entry name" value="Plug_dom_sf"/>
</dbReference>